<dbReference type="Gene3D" id="1.20.920.10">
    <property type="entry name" value="Bromodomain-like"/>
    <property type="match status" value="1"/>
</dbReference>
<dbReference type="SMART" id="SM00320">
    <property type="entry name" value="WD40"/>
    <property type="match status" value="5"/>
</dbReference>
<proteinExistence type="predicted"/>
<feature type="repeat" description="WD" evidence="4">
    <location>
        <begin position="196"/>
        <end position="224"/>
    </location>
</feature>
<evidence type="ECO:0000259" key="6">
    <source>
        <dbReference type="SMART" id="SM00297"/>
    </source>
</evidence>
<dbReference type="Pfam" id="PF00439">
    <property type="entry name" value="Bromodomain"/>
    <property type="match status" value="1"/>
</dbReference>
<evidence type="ECO:0000256" key="1">
    <source>
        <dbReference type="ARBA" id="ARBA00022574"/>
    </source>
</evidence>
<dbReference type="InterPro" id="IPR036427">
    <property type="entry name" value="Bromodomain-like_sf"/>
</dbReference>
<sequence length="1269" mass="142606">KLLKQLILNPSFPSHMRVEGNAPNAADVPTLLGSGTFSLVDRSNNIESQKARHVASYLRWPHMHADQVRGLSLREIGGGFRKHHRAPSILSACHAIAKPSTMVQKMQNIKKLRGHRNAVYCAIFDRSGRYVITGSDDRLVKIWSMETALCLASCRGHEGDITDLAVSSNNALVASASNDFVIRVWRLPDGMPISVLRGHTGAVTAIAFSPRQASSDDGTCRIWDARYSQWLPRIYVPSPSDANTGSLEVSLLGESTFTSSNTGSTSNASQSHQILCCAYNANGTIFVTGSSDSNARVYCRICVWNAADGSLVHCLTGHSESSYVLDVHPFNPRIAMSAGYDGKTIIWDIWEGIPIKVYEIGRFKLVDGKFSQDGTSIVLSDDVGQIYFLNTGQGESQKNAKYDQFFLGDYRPLIRDTNGHVLDQETQLLPHRRNLQDLLCDSSMIPYPEPDQTMFQQRRLGALGVEWRPSSIKFSVGPDFSLGQDYIMPPLADLDRLIEPLPEFIDAMYWEPEHEVLSDDNDSEYNAEVSSDGARASPCSNSSNELECSSEDSDVENIHESSYHWKRRRKHPKVNVSTSSGRRDKRILDENDSSNSGIKRTKNRRIVVKASKRKHSDVKASRPQRAAAQNARSLLSKISGSSSDEVDDDNDSSNSESDRSIPTLRQLDKPSQMLESLSNDKQKKRLIVKISVKKPAESMGSKGDVINQADLEQLSSKPLEENHRVIGIYSREPGSSSVDAKGDSGCQSIPYSMNTPQREKADNQLIRSSDQDQNMCKWREEIPVCEPTELTAPENIEEAQPFYGDEADEILPKKVRRLRLKLRHPNSPRKLEPDEVADDLADGGDGFASIAPSFMNPIMDSEPVIDSVRDSSAHNFEFGEATADVIRRKRSIRSESSTRNSALRIRLGSGSVDKIKKQGIPSTSVYDDASLEEWPSTSKAGSRSRSASVSKPSLHTGIRLNSVSGKISWLLLSEHEEGCRYIPQLGDEVIYFKQGHQEFLKTKELNDRDRSRYLPRNLGAVEICKVEKLNYDTYPGSGDSCCKMTLRVLDSSSSHASRKEFQLTLPELINFPDFIVEKTRYDAAIQTNWKIGNECRVWWRDATGEGGAWWEGRIESSQVKSTDFPESPWERYRVVYETGETSLHSPWEFDNPEFPWEKSTIEDERREKLLSLFAGLVKSISKHQDSYGIQKLNEAAQKMDFCNRFPVPLYPELIHERLENQYYRSIESFKHDVDAMLSNAELYFVRSAHMLSKIKRLRDKLTKTLRKLI</sequence>
<dbReference type="Gene3D" id="2.130.10.10">
    <property type="entry name" value="YVTN repeat-like/Quinoprotein amine dehydrogenase"/>
    <property type="match status" value="2"/>
</dbReference>
<feature type="region of interest" description="Disordered" evidence="5">
    <location>
        <begin position="519"/>
        <end position="681"/>
    </location>
</feature>
<dbReference type="InterPro" id="IPR036322">
    <property type="entry name" value="WD40_repeat_dom_sf"/>
</dbReference>
<dbReference type="PROSITE" id="PS00678">
    <property type="entry name" value="WD_REPEATS_1"/>
    <property type="match status" value="1"/>
</dbReference>
<dbReference type="Pfam" id="PF00400">
    <property type="entry name" value="WD40"/>
    <property type="match status" value="5"/>
</dbReference>
<dbReference type="SMART" id="SM00297">
    <property type="entry name" value="BROMO"/>
    <property type="match status" value="1"/>
</dbReference>
<dbReference type="InterPro" id="IPR001680">
    <property type="entry name" value="WD40_rpt"/>
</dbReference>
<reference evidence="7" key="3">
    <citation type="submission" date="2002-02" db="EMBL/GenBank/DDBJ databases">
        <authorList>
            <person name="Town C.D."/>
            <person name="Kaul S."/>
        </authorList>
    </citation>
    <scope>NUCLEOTIDE SEQUENCE</scope>
</reference>
<feature type="repeat" description="WD" evidence="4">
    <location>
        <begin position="154"/>
        <end position="195"/>
    </location>
</feature>
<feature type="compositionally biased region" description="Low complexity" evidence="5">
    <location>
        <begin position="633"/>
        <end position="643"/>
    </location>
</feature>
<dbReference type="InterPro" id="IPR057451">
    <property type="entry name" value="BRWD/PHIP_AD"/>
</dbReference>
<keyword evidence="2" id="KW-0677">Repeat</keyword>
<feature type="non-terminal residue" evidence="7">
    <location>
        <position position="1"/>
    </location>
</feature>
<dbReference type="InterPro" id="IPR019775">
    <property type="entry name" value="WD40_repeat_CS"/>
</dbReference>
<name>Q9SLN3_ARATH</name>
<keyword evidence="3" id="KW-0103">Bromodomain</keyword>
<dbReference type="InterPro" id="IPR052060">
    <property type="entry name" value="Bromo_WD_repeat"/>
</dbReference>
<feature type="compositionally biased region" description="Low complexity" evidence="5">
    <location>
        <begin position="537"/>
        <end position="547"/>
    </location>
</feature>
<dbReference type="PANTHER" id="PTHR16266:SF37">
    <property type="entry name" value="WD40 DOMAIN-CONTAINING PROTEIN"/>
    <property type="match status" value="1"/>
</dbReference>
<dbReference type="PIR" id="H84914">
    <property type="entry name" value="H84914"/>
</dbReference>
<organism evidence="7">
    <name type="scientific">Arabidopsis thaliana</name>
    <name type="common">Mouse-ear cress</name>
    <dbReference type="NCBI Taxonomy" id="3702"/>
    <lineage>
        <taxon>Eukaryota</taxon>
        <taxon>Viridiplantae</taxon>
        <taxon>Streptophyta</taxon>
        <taxon>Embryophyta</taxon>
        <taxon>Tracheophyta</taxon>
        <taxon>Spermatophyta</taxon>
        <taxon>Magnoliopsida</taxon>
        <taxon>eudicotyledons</taxon>
        <taxon>Gunneridae</taxon>
        <taxon>Pentapetalae</taxon>
        <taxon>rosids</taxon>
        <taxon>malvids</taxon>
        <taxon>Brassicales</taxon>
        <taxon>Brassicaceae</taxon>
        <taxon>Camelineae</taxon>
        <taxon>Arabidopsis</taxon>
    </lineage>
</organism>
<evidence type="ECO:0000256" key="3">
    <source>
        <dbReference type="ARBA" id="ARBA00023117"/>
    </source>
</evidence>
<reference key="1">
    <citation type="journal article" date="1999" name="Nature">
        <title>Sequence and analysis of chromosome 2 of the plant Arabidopsis thaliana.</title>
        <authorList>
            <person name="Lin X."/>
            <person name="Kaul S."/>
            <person name="Rounsley S."/>
            <person name="Shea T.P."/>
            <person name="Benito M.I."/>
            <person name="Town C.D."/>
            <person name="Fujii C.Y."/>
            <person name="Mason T."/>
            <person name="Bowman C.L."/>
            <person name="Barnstead M."/>
            <person name="Feldblyum T.V."/>
            <person name="Buell C.R."/>
            <person name="Ketchum K.A."/>
            <person name="Lee J."/>
            <person name="Ronning C.M."/>
            <person name="Koo H.L."/>
            <person name="Moffat K.S."/>
            <person name="Cronin L.A."/>
            <person name="Shen M."/>
            <person name="Pai G."/>
            <person name="Van Aken S."/>
            <person name="Umayam L."/>
            <person name="Tallon L.J."/>
            <person name="Gill J.E."/>
            <person name="Adams M.D."/>
            <person name="Carrera A.J."/>
            <person name="Creasy T.H."/>
            <person name="Goodman H.M."/>
            <person name="Somerville C.R."/>
            <person name="Copenhaver G.P."/>
            <person name="Preuss D."/>
            <person name="Nierman W.C."/>
            <person name="White O."/>
            <person name="Eisen J.A."/>
            <person name="Salzberg S.L."/>
            <person name="Fraser C.M."/>
            <person name="Venter J.C."/>
        </authorList>
    </citation>
    <scope>NUCLEOTIDE SEQUENCE [LARGE SCALE GENOMIC DNA]</scope>
    <source>
        <strain>cv. Columbia</strain>
    </source>
</reference>
<dbReference type="SUPFAM" id="SSF50978">
    <property type="entry name" value="WD40 repeat-like"/>
    <property type="match status" value="1"/>
</dbReference>
<dbReference type="PANTHER" id="PTHR16266">
    <property type="entry name" value="WD REPEAT DOMAIN 9"/>
    <property type="match status" value="1"/>
</dbReference>
<reference evidence="7" key="2">
    <citation type="submission" date="2000-03" db="EMBL/GenBank/DDBJ databases">
        <authorList>
            <person name="Rounsley S.D."/>
            <person name="Lin X."/>
            <person name="Ketchum K.A."/>
            <person name="Crosby M.L."/>
            <person name="Brandon R.C."/>
            <person name="Sykes S.M."/>
            <person name="Mason T.M."/>
            <person name="Kerlavage A.R."/>
            <person name="Adams M.D."/>
            <person name="Somerville C.R."/>
            <person name="Venter J.C."/>
        </authorList>
    </citation>
    <scope>NUCLEOTIDE SEQUENCE</scope>
</reference>
<evidence type="ECO:0000256" key="2">
    <source>
        <dbReference type="ARBA" id="ARBA00022737"/>
    </source>
</evidence>
<dbReference type="CDD" id="cd00200">
    <property type="entry name" value="WD40"/>
    <property type="match status" value="1"/>
</dbReference>
<feature type="compositionally biased region" description="Low complexity" evidence="5">
    <location>
        <begin position="935"/>
        <end position="951"/>
    </location>
</feature>
<accession>Q9SLN3</accession>
<protein>
    <submittedName>
        <fullName evidence="7">Putative WD-40 repeat protein</fullName>
    </submittedName>
</protein>
<dbReference type="AlphaFoldDB" id="Q9SLN3"/>
<evidence type="ECO:0000256" key="4">
    <source>
        <dbReference type="PROSITE-ProRule" id="PRU00221"/>
    </source>
</evidence>
<dbReference type="PROSITE" id="PS50082">
    <property type="entry name" value="WD_REPEATS_2"/>
    <property type="match status" value="3"/>
</dbReference>
<keyword evidence="1 4" id="KW-0853">WD repeat</keyword>
<dbReference type="PIR" id="T00443">
    <property type="entry name" value="T00443"/>
</dbReference>
<dbReference type="PROSITE" id="PS50294">
    <property type="entry name" value="WD_REPEATS_REGION"/>
    <property type="match status" value="2"/>
</dbReference>
<feature type="compositionally biased region" description="Basic residues" evidence="5">
    <location>
        <begin position="599"/>
        <end position="616"/>
    </location>
</feature>
<evidence type="ECO:0000313" key="7">
    <source>
        <dbReference type="EMBL" id="AAC62845.3"/>
    </source>
</evidence>
<feature type="compositionally biased region" description="Basic residues" evidence="5">
    <location>
        <begin position="564"/>
        <end position="573"/>
    </location>
</feature>
<dbReference type="Pfam" id="PF25313">
    <property type="entry name" value="BRWD_AD"/>
    <property type="match status" value="1"/>
</dbReference>
<feature type="repeat" description="WD" evidence="4">
    <location>
        <begin position="112"/>
        <end position="153"/>
    </location>
</feature>
<dbReference type="SUPFAM" id="SSF47370">
    <property type="entry name" value="Bromodomain"/>
    <property type="match status" value="1"/>
</dbReference>
<feature type="domain" description="Bromo" evidence="6">
    <location>
        <begin position="1162"/>
        <end position="1269"/>
    </location>
</feature>
<feature type="region of interest" description="Disordered" evidence="5">
    <location>
        <begin position="931"/>
        <end position="951"/>
    </location>
</feature>
<dbReference type="FunFam" id="2.130.10.10:FF:000440">
    <property type="entry name" value="Bromodomain and WD repeat-containing protein"/>
    <property type="match status" value="1"/>
</dbReference>
<dbReference type="FunFam" id="2.130.10.10:FF:000403">
    <property type="entry name" value="PH-interacting protein isoform X1"/>
    <property type="match status" value="1"/>
</dbReference>
<dbReference type="ExpressionAtlas" id="Q9SLN3">
    <property type="expression patterns" value="baseline and differential"/>
</dbReference>
<gene>
    <name evidence="7" type="ordered locus">At2g47410</name>
</gene>
<dbReference type="InterPro" id="IPR001487">
    <property type="entry name" value="Bromodomain"/>
</dbReference>
<dbReference type="CDD" id="cd05529">
    <property type="entry name" value="Bromo_WDR9_I_like"/>
    <property type="match status" value="1"/>
</dbReference>
<dbReference type="InterPro" id="IPR015943">
    <property type="entry name" value="WD40/YVTN_repeat-like_dom_sf"/>
</dbReference>
<evidence type="ECO:0000256" key="5">
    <source>
        <dbReference type="SAM" id="MobiDB-lite"/>
    </source>
</evidence>
<dbReference type="EMBL" id="AC002535">
    <property type="protein sequence ID" value="AAC62845.3"/>
    <property type="molecule type" value="Genomic_DNA"/>
</dbReference>